<dbReference type="PANTHER" id="PTHR43861">
    <property type="entry name" value="TRANS-ACONITATE 2-METHYLTRANSFERASE-RELATED"/>
    <property type="match status" value="1"/>
</dbReference>
<dbReference type="CDD" id="cd02440">
    <property type="entry name" value="AdoMet_MTases"/>
    <property type="match status" value="1"/>
</dbReference>
<dbReference type="RefSeq" id="WP_377099844.1">
    <property type="nucleotide sequence ID" value="NZ_JBHTHU010000006.1"/>
</dbReference>
<accession>A0ABW2YVX9</accession>
<sequence length="228" mass="25944">MKGNDRLQPSLFHPRYVHLTHLRDATLKTIHQLTADKKDLLLVDFGCGDMPYRSVIEPHVGKYLGVDLEMNPKAEHHIDFDSKTTLPDNYVDIVLSNQVLEHVDSPSGYLMEALRILKPGGSIILTTHGYWYYHPTPNDYWRWTSAGLRKTVEDSGFSVKSFHGIMGLAASGLQLLQDAIINKLPKFLVPPFAFVMQLKIRLFNKMNSQKQRDRDASLYVVIAQKPSV</sequence>
<dbReference type="Proteomes" id="UP001596958">
    <property type="component" value="Unassembled WGS sequence"/>
</dbReference>
<dbReference type="GO" id="GO:0008168">
    <property type="term" value="F:methyltransferase activity"/>
    <property type="evidence" value="ECO:0007669"/>
    <property type="project" value="UniProtKB-KW"/>
</dbReference>
<dbReference type="EMBL" id="JBHTHU010000006">
    <property type="protein sequence ID" value="MFD0750512.1"/>
    <property type="molecule type" value="Genomic_DNA"/>
</dbReference>
<comment type="caution">
    <text evidence="2">The sequence shown here is derived from an EMBL/GenBank/DDBJ whole genome shotgun (WGS) entry which is preliminary data.</text>
</comment>
<dbReference type="Pfam" id="PF13489">
    <property type="entry name" value="Methyltransf_23"/>
    <property type="match status" value="1"/>
</dbReference>
<name>A0ABW2YVX9_9SPHI</name>
<dbReference type="SUPFAM" id="SSF53335">
    <property type="entry name" value="S-adenosyl-L-methionine-dependent methyltransferases"/>
    <property type="match status" value="1"/>
</dbReference>
<dbReference type="PANTHER" id="PTHR43861:SF3">
    <property type="entry name" value="PUTATIVE (AFU_ORTHOLOGUE AFUA_2G14390)-RELATED"/>
    <property type="match status" value="1"/>
</dbReference>
<evidence type="ECO:0000256" key="1">
    <source>
        <dbReference type="ARBA" id="ARBA00022679"/>
    </source>
</evidence>
<evidence type="ECO:0000313" key="2">
    <source>
        <dbReference type="EMBL" id="MFD0750512.1"/>
    </source>
</evidence>
<keyword evidence="1" id="KW-0808">Transferase</keyword>
<keyword evidence="3" id="KW-1185">Reference proteome</keyword>
<reference evidence="3" key="1">
    <citation type="journal article" date="2019" name="Int. J. Syst. Evol. Microbiol.">
        <title>The Global Catalogue of Microorganisms (GCM) 10K type strain sequencing project: providing services to taxonomists for standard genome sequencing and annotation.</title>
        <authorList>
            <consortium name="The Broad Institute Genomics Platform"/>
            <consortium name="The Broad Institute Genome Sequencing Center for Infectious Disease"/>
            <person name="Wu L."/>
            <person name="Ma J."/>
        </authorList>
    </citation>
    <scope>NUCLEOTIDE SEQUENCE [LARGE SCALE GENOMIC DNA]</scope>
    <source>
        <strain evidence="3">CCUG 63418</strain>
    </source>
</reference>
<protein>
    <submittedName>
        <fullName evidence="2">Class I SAM-dependent methyltransferase</fullName>
    </submittedName>
</protein>
<gene>
    <name evidence="2" type="ORF">ACFQZS_10185</name>
</gene>
<dbReference type="Gene3D" id="3.40.50.150">
    <property type="entry name" value="Vaccinia Virus protein VP39"/>
    <property type="match status" value="1"/>
</dbReference>
<evidence type="ECO:0000313" key="3">
    <source>
        <dbReference type="Proteomes" id="UP001596958"/>
    </source>
</evidence>
<organism evidence="2 3">
    <name type="scientific">Mucilaginibacter calamicampi</name>
    <dbReference type="NCBI Taxonomy" id="1302352"/>
    <lineage>
        <taxon>Bacteria</taxon>
        <taxon>Pseudomonadati</taxon>
        <taxon>Bacteroidota</taxon>
        <taxon>Sphingobacteriia</taxon>
        <taxon>Sphingobacteriales</taxon>
        <taxon>Sphingobacteriaceae</taxon>
        <taxon>Mucilaginibacter</taxon>
    </lineage>
</organism>
<dbReference type="GO" id="GO:0032259">
    <property type="term" value="P:methylation"/>
    <property type="evidence" value="ECO:0007669"/>
    <property type="project" value="UniProtKB-KW"/>
</dbReference>
<keyword evidence="2" id="KW-0489">Methyltransferase</keyword>
<dbReference type="InterPro" id="IPR029063">
    <property type="entry name" value="SAM-dependent_MTases_sf"/>
</dbReference>
<proteinExistence type="predicted"/>